<dbReference type="RefSeq" id="WP_036658150.1">
    <property type="nucleotide sequence ID" value="NZ_CP020557.1"/>
</dbReference>
<protein>
    <submittedName>
        <fullName evidence="1">Uncharacterized protein</fullName>
    </submittedName>
</protein>
<reference evidence="1 2" key="1">
    <citation type="submission" date="2017-03" db="EMBL/GenBank/DDBJ databases">
        <title>Paenibacillus larvae genome sequencing.</title>
        <authorList>
            <person name="Dingman D.W."/>
        </authorList>
    </citation>
    <scope>NUCLEOTIDE SEQUENCE [LARGE SCALE GENOMIC DNA]</scope>
    <source>
        <strain evidence="1 2">SAG 10367</strain>
    </source>
</reference>
<sequence>MIIDGIEYEDVLEITGRRVLRSAAGFYIGRLAKMSWSDGEIVPFDRLSGYFRKEVNAQAVLERDS</sequence>
<organism evidence="1 2">
    <name type="scientific">Paenibacillus larvae subsp. pulvifaciens</name>
    <dbReference type="NCBI Taxonomy" id="1477"/>
    <lineage>
        <taxon>Bacteria</taxon>
        <taxon>Bacillati</taxon>
        <taxon>Bacillota</taxon>
        <taxon>Bacilli</taxon>
        <taxon>Bacillales</taxon>
        <taxon>Paenibacillaceae</taxon>
        <taxon>Paenibacillus</taxon>
    </lineage>
</organism>
<dbReference type="EMBL" id="CP020557">
    <property type="protein sequence ID" value="ARF67778.1"/>
    <property type="molecule type" value="Genomic_DNA"/>
</dbReference>
<evidence type="ECO:0000313" key="2">
    <source>
        <dbReference type="Proteomes" id="UP000192727"/>
    </source>
</evidence>
<name>A0A1V0US35_9BACL</name>
<proteinExistence type="predicted"/>
<gene>
    <name evidence="1" type="ORF">B7C51_07945</name>
</gene>
<dbReference type="AlphaFoldDB" id="A0A1V0US35"/>
<accession>A0A1V0US35</accession>
<evidence type="ECO:0000313" key="1">
    <source>
        <dbReference type="EMBL" id="ARF67778.1"/>
    </source>
</evidence>
<dbReference type="Proteomes" id="UP000192727">
    <property type="component" value="Chromosome"/>
</dbReference>